<dbReference type="RefSeq" id="WP_132317455.1">
    <property type="nucleotide sequence ID" value="NZ_FWZT01000005.1"/>
</dbReference>
<protein>
    <submittedName>
        <fullName evidence="9">Phytoene desaturase</fullName>
    </submittedName>
</protein>
<dbReference type="PANTHER" id="PTHR43734">
    <property type="entry name" value="PHYTOENE DESATURASE"/>
    <property type="match status" value="1"/>
</dbReference>
<keyword evidence="5" id="KW-0274">FAD</keyword>
<dbReference type="EMBL" id="FWZT01000005">
    <property type="protein sequence ID" value="SMF11936.1"/>
    <property type="molecule type" value="Genomic_DNA"/>
</dbReference>
<evidence type="ECO:0000256" key="7">
    <source>
        <dbReference type="RuleBase" id="RU362075"/>
    </source>
</evidence>
<comment type="pathway">
    <text evidence="1 7">Carotenoid biosynthesis.</text>
</comment>
<evidence type="ECO:0000313" key="9">
    <source>
        <dbReference type="EMBL" id="SMF11936.1"/>
    </source>
</evidence>
<dbReference type="InterPro" id="IPR002937">
    <property type="entry name" value="Amino_oxidase"/>
</dbReference>
<dbReference type="SUPFAM" id="SSF51905">
    <property type="entry name" value="FAD/NAD(P)-binding domain"/>
    <property type="match status" value="1"/>
</dbReference>
<evidence type="ECO:0000256" key="6">
    <source>
        <dbReference type="ARBA" id="ARBA00023002"/>
    </source>
</evidence>
<evidence type="ECO:0000256" key="1">
    <source>
        <dbReference type="ARBA" id="ARBA00004829"/>
    </source>
</evidence>
<dbReference type="STRING" id="1513793.SAMN06296036_105122"/>
<keyword evidence="4 7" id="KW-0125">Carotenoid biosynthesis</keyword>
<dbReference type="AlphaFoldDB" id="A0A1Y6BHM2"/>
<proteinExistence type="inferred from homology"/>
<evidence type="ECO:0000256" key="3">
    <source>
        <dbReference type="ARBA" id="ARBA00022630"/>
    </source>
</evidence>
<keyword evidence="3" id="KW-0285">Flavoprotein</keyword>
<dbReference type="PANTHER" id="PTHR43734:SF3">
    <property type="entry name" value="B-CAROTENE KETOLASE"/>
    <property type="match status" value="1"/>
</dbReference>
<evidence type="ECO:0000256" key="5">
    <source>
        <dbReference type="ARBA" id="ARBA00022827"/>
    </source>
</evidence>
<comment type="similarity">
    <text evidence="2 7">Belongs to the carotenoid/retinoid oxidoreductase family.</text>
</comment>
<evidence type="ECO:0000313" key="10">
    <source>
        <dbReference type="Proteomes" id="UP000192907"/>
    </source>
</evidence>
<evidence type="ECO:0000256" key="2">
    <source>
        <dbReference type="ARBA" id="ARBA00006046"/>
    </source>
</evidence>
<dbReference type="Pfam" id="PF01593">
    <property type="entry name" value="Amino_oxidase"/>
    <property type="match status" value="1"/>
</dbReference>
<sequence length="493" mass="56122">MKKAVVIGSGFGGLASAVRLIRKGYEVTVLEARDQIGGRAGVFKEQGFIFDAGPTVITAPYLLNELFEMLGEDPKEFFTLLPIDPFYRIQFYDGSTFDYVGDEERLIDNIQRLSPRDVDGYRKLAKHARDIFDVGYTQLADEPFDTFVSMLRAAPDMIRLQNYRSVYSLVSKYIEDPRLRQAFSFEPLLVGGNPTKITSIYLLIHWLERKWGVHFVKGGTTALVQAFDKLLKRHGAQVLTNASVERIETRGDKVKRVWTREGRCYEADVVVSNADPVRVYRDMLPEHHRRKHSNGALSRKTHSMSLFVAYFGTKKLYPELAHHTILLGPRYQGLLGDIFDRKVLADDFSLYLHAPTRTDPGMAPEGHEAFYVLSPVPNNKSSINWQYEGERYKEKIYRFLEERALPGLAENLTVDFHVDPNYFEQDLQSEHGAAFGIEPSFRQSAYFRFHNQSEDFENLYFVGANTHPGAGVPGVLCSAKVLEKIIPESRALS</sequence>
<feature type="domain" description="Amine oxidase" evidence="8">
    <location>
        <begin position="12"/>
        <end position="479"/>
    </location>
</feature>
<dbReference type="FunFam" id="3.50.50.60:FF:000378">
    <property type="entry name" value="Phytoene desaturase"/>
    <property type="match status" value="1"/>
</dbReference>
<dbReference type="GO" id="GO:0016117">
    <property type="term" value="P:carotenoid biosynthetic process"/>
    <property type="evidence" value="ECO:0007669"/>
    <property type="project" value="UniProtKB-KW"/>
</dbReference>
<dbReference type="OrthoDB" id="9774675at2"/>
<accession>A0A1Y6BHM2</accession>
<evidence type="ECO:0000256" key="4">
    <source>
        <dbReference type="ARBA" id="ARBA00022746"/>
    </source>
</evidence>
<dbReference type="Gene3D" id="3.50.50.60">
    <property type="entry name" value="FAD/NAD(P)-binding domain"/>
    <property type="match status" value="2"/>
</dbReference>
<reference evidence="10" key="1">
    <citation type="submission" date="2017-04" db="EMBL/GenBank/DDBJ databases">
        <authorList>
            <person name="Varghese N."/>
            <person name="Submissions S."/>
        </authorList>
    </citation>
    <scope>NUCLEOTIDE SEQUENCE [LARGE SCALE GENOMIC DNA]</scope>
    <source>
        <strain evidence="10">RKEM611</strain>
    </source>
</reference>
<organism evidence="9 10">
    <name type="scientific">Pseudobacteriovorax antillogorgiicola</name>
    <dbReference type="NCBI Taxonomy" id="1513793"/>
    <lineage>
        <taxon>Bacteria</taxon>
        <taxon>Pseudomonadati</taxon>
        <taxon>Bdellovibrionota</taxon>
        <taxon>Oligoflexia</taxon>
        <taxon>Oligoflexales</taxon>
        <taxon>Pseudobacteriovoracaceae</taxon>
        <taxon>Pseudobacteriovorax</taxon>
    </lineage>
</organism>
<gene>
    <name evidence="9" type="ORF">SAMN06296036_105122</name>
</gene>
<keyword evidence="6 7" id="KW-0560">Oxidoreductase</keyword>
<dbReference type="InterPro" id="IPR036188">
    <property type="entry name" value="FAD/NAD-bd_sf"/>
</dbReference>
<dbReference type="Proteomes" id="UP000192907">
    <property type="component" value="Unassembled WGS sequence"/>
</dbReference>
<evidence type="ECO:0000259" key="8">
    <source>
        <dbReference type="Pfam" id="PF01593"/>
    </source>
</evidence>
<keyword evidence="10" id="KW-1185">Reference proteome</keyword>
<dbReference type="NCBIfam" id="TIGR02734">
    <property type="entry name" value="crtI_fam"/>
    <property type="match status" value="1"/>
</dbReference>
<dbReference type="InterPro" id="IPR014105">
    <property type="entry name" value="Carotenoid/retinoid_OxRdtase"/>
</dbReference>
<name>A0A1Y6BHM2_9BACT</name>
<dbReference type="GO" id="GO:0016491">
    <property type="term" value="F:oxidoreductase activity"/>
    <property type="evidence" value="ECO:0007669"/>
    <property type="project" value="UniProtKB-KW"/>
</dbReference>